<keyword evidence="6 13" id="KW-0863">Zinc-finger</keyword>
<dbReference type="InterPro" id="IPR036236">
    <property type="entry name" value="Znf_C2H2_sf"/>
</dbReference>
<dbReference type="GO" id="GO:0008757">
    <property type="term" value="F:S-adenosylmethionine-dependent methyltransferase activity"/>
    <property type="evidence" value="ECO:0007669"/>
    <property type="project" value="UniProtKB-ARBA"/>
</dbReference>
<evidence type="ECO:0000256" key="2">
    <source>
        <dbReference type="ARBA" id="ARBA00006991"/>
    </source>
</evidence>
<dbReference type="Pfam" id="PF21549">
    <property type="entry name" value="PRDM2_PR"/>
    <property type="match status" value="1"/>
</dbReference>
<keyword evidence="10" id="KW-0238">DNA-binding</keyword>
<dbReference type="Gene3D" id="2.170.270.10">
    <property type="entry name" value="SET domain"/>
    <property type="match status" value="1"/>
</dbReference>
<proteinExistence type="inferred from homology"/>
<dbReference type="OrthoDB" id="7327383at2759"/>
<keyword evidence="3" id="KW-1017">Isopeptide bond</keyword>
<dbReference type="FunFam" id="3.30.160.60:FF:000446">
    <property type="entry name" value="Zinc finger protein"/>
    <property type="match status" value="2"/>
</dbReference>
<dbReference type="GO" id="GO:0008270">
    <property type="term" value="F:zinc ion binding"/>
    <property type="evidence" value="ECO:0007669"/>
    <property type="project" value="UniProtKB-KW"/>
</dbReference>
<dbReference type="Proteomes" id="UP000478052">
    <property type="component" value="Unassembled WGS sequence"/>
</dbReference>
<name>A0A6G0YFU4_APHCR</name>
<dbReference type="GO" id="GO:0000978">
    <property type="term" value="F:RNA polymerase II cis-regulatory region sequence-specific DNA binding"/>
    <property type="evidence" value="ECO:0007669"/>
    <property type="project" value="TreeGrafter"/>
</dbReference>
<feature type="domain" description="SET" evidence="16">
    <location>
        <begin position="55"/>
        <end position="168"/>
    </location>
</feature>
<evidence type="ECO:0000256" key="9">
    <source>
        <dbReference type="ARBA" id="ARBA00023015"/>
    </source>
</evidence>
<feature type="domain" description="C2H2-type" evidence="15">
    <location>
        <begin position="723"/>
        <end position="751"/>
    </location>
</feature>
<keyword evidence="12" id="KW-0539">Nucleus</keyword>
<keyword evidence="11" id="KW-0804">Transcription</keyword>
<feature type="compositionally biased region" description="Polar residues" evidence="14">
    <location>
        <begin position="186"/>
        <end position="199"/>
    </location>
</feature>
<dbReference type="EMBL" id="VUJU01004255">
    <property type="protein sequence ID" value="KAF0754999.1"/>
    <property type="molecule type" value="Genomic_DNA"/>
</dbReference>
<comment type="subcellular location">
    <subcellularLocation>
        <location evidence="1">Nucleus</location>
    </subcellularLocation>
</comment>
<sequence length="816" mass="92721">MIFFPVQETPPMESDLPFDFNSIKEEEFDKFVDFVVLDQPTDPNNPNRAESSLPRNLKLKKSEKKITGVKSAIYIPSGTRYGPLVGEVCVKEHAPNGKWKYFWRIYKENKPLYYINTYDETKSNWMRYVSAPYSPQSQNLIACQCGTDIFFYTIRPIFPNEELLVWYCREFAERLNYPSSVEKMIQGTQGKKQTSTSPTLPMLADGADTVSSSSTPSTPPPLPTDSGDFTIEFGNWFHWQDDDIRNKFDKAMTNNVTSMRRVVISSVKEYIDSGNADVLQLDKSQLRPVDDEEKAQWHAQSHLIRSDEGYHSHTYHDDAFTPPEHLTDSDDSSNCILDYSKKSKLPKPDKEAVEVETNEFLNVKIKLHKASQYKKDSDKPQKKQTSPLVVVTAAESVIDVRSQSPKRYTKPSSPYAPCSDTVESLPKKNKLDAPVELPPPSVIYQYPGDQKSLLKKILLQNKDLSPPAAPASIAPSITPPPQLPVTDPTYIQHDYVNASVSPDSFTKILSPLHQMHRSPSSPAILVCSTPPGQQMQYMSYHHQPHLFPPQNGGGYHSSGNYPVESSSSSPPVDSISPNDMSSCGNPGSISNLRGYRSLPYPISKKNGKMLYECNVCHKTCSQLYNLKAHLRIHSREKPYKCKTCGKSFTQMAHLEKHNYVHTGVRLHECDVCQKRFSCNSNLKTHYRVHTGEKPFVCEICSSRFTQLVHLKSHRRIHTNERPYACHSCQKSYISSCGLKSHWRTKTTVCRPPYTVSKDDAAEQQISSPDYQVYHQNNYSNGIMEHADDTNQNIYDGPRINDKHNDDDNMYLQPHHQ</sequence>
<feature type="domain" description="C2H2-type" evidence="15">
    <location>
        <begin position="611"/>
        <end position="638"/>
    </location>
</feature>
<dbReference type="GO" id="GO:0045165">
    <property type="term" value="P:cell fate commitment"/>
    <property type="evidence" value="ECO:0007669"/>
    <property type="project" value="TreeGrafter"/>
</dbReference>
<dbReference type="GO" id="GO:0001227">
    <property type="term" value="F:DNA-binding transcription repressor activity, RNA polymerase II-specific"/>
    <property type="evidence" value="ECO:0007669"/>
    <property type="project" value="InterPro"/>
</dbReference>
<dbReference type="InterPro" id="IPR013087">
    <property type="entry name" value="Znf_C2H2_type"/>
</dbReference>
<keyword evidence="7" id="KW-0862">Zinc</keyword>
<dbReference type="SMART" id="SM00355">
    <property type="entry name" value="ZnF_C2H2"/>
    <property type="match status" value="5"/>
</dbReference>
<dbReference type="AlphaFoldDB" id="A0A6G0YFU4"/>
<dbReference type="InterPro" id="IPR046341">
    <property type="entry name" value="SET_dom_sf"/>
</dbReference>
<feature type="domain" description="C2H2-type" evidence="15">
    <location>
        <begin position="695"/>
        <end position="722"/>
    </location>
</feature>
<evidence type="ECO:0000256" key="13">
    <source>
        <dbReference type="PROSITE-ProRule" id="PRU00042"/>
    </source>
</evidence>
<reference evidence="17 18" key="1">
    <citation type="submission" date="2019-08" db="EMBL/GenBank/DDBJ databases">
        <title>Whole genome of Aphis craccivora.</title>
        <authorList>
            <person name="Voronova N.V."/>
            <person name="Shulinski R.S."/>
            <person name="Bandarenka Y.V."/>
            <person name="Zhorov D.G."/>
            <person name="Warner D."/>
        </authorList>
    </citation>
    <scope>NUCLEOTIDE SEQUENCE [LARGE SCALE GENOMIC DNA]</scope>
    <source>
        <strain evidence="17">180601</strain>
        <tissue evidence="17">Whole Body</tissue>
    </source>
</reference>
<dbReference type="SMART" id="SM00317">
    <property type="entry name" value="SET"/>
    <property type="match status" value="1"/>
</dbReference>
<evidence type="ECO:0000256" key="12">
    <source>
        <dbReference type="ARBA" id="ARBA00023242"/>
    </source>
</evidence>
<keyword evidence="4" id="KW-0479">Metal-binding</keyword>
<keyword evidence="5" id="KW-0677">Repeat</keyword>
<dbReference type="Gene3D" id="3.30.160.60">
    <property type="entry name" value="Classic Zinc Finger"/>
    <property type="match status" value="5"/>
</dbReference>
<dbReference type="PIRSF" id="PIRSF013212">
    <property type="entry name" value="PRDM1"/>
    <property type="match status" value="1"/>
</dbReference>
<comment type="caution">
    <text evidence="17">The sequence shown here is derived from an EMBL/GenBank/DDBJ whole genome shotgun (WGS) entry which is preliminary data.</text>
</comment>
<dbReference type="Pfam" id="PF12874">
    <property type="entry name" value="zf-met"/>
    <property type="match status" value="1"/>
</dbReference>
<protein>
    <submittedName>
        <fullName evidence="17">PR domain zinc finger protein 1-like</fullName>
    </submittedName>
</protein>
<dbReference type="InterPro" id="IPR016608">
    <property type="entry name" value="PRDM1"/>
</dbReference>
<evidence type="ECO:0000256" key="8">
    <source>
        <dbReference type="ARBA" id="ARBA00022843"/>
    </source>
</evidence>
<dbReference type="PROSITE" id="PS00028">
    <property type="entry name" value="ZINC_FINGER_C2H2_1"/>
    <property type="match status" value="4"/>
</dbReference>
<dbReference type="SUPFAM" id="SSF57667">
    <property type="entry name" value="beta-beta-alpha zinc fingers"/>
    <property type="match status" value="3"/>
</dbReference>
<feature type="region of interest" description="Disordered" evidence="14">
    <location>
        <begin position="401"/>
        <end position="425"/>
    </location>
</feature>
<evidence type="ECO:0000313" key="18">
    <source>
        <dbReference type="Proteomes" id="UP000478052"/>
    </source>
</evidence>
<evidence type="ECO:0000256" key="6">
    <source>
        <dbReference type="ARBA" id="ARBA00022771"/>
    </source>
</evidence>
<dbReference type="CDD" id="cd19187">
    <property type="entry name" value="PR-SET_PRDM1"/>
    <property type="match status" value="1"/>
</dbReference>
<keyword evidence="8" id="KW-0832">Ubl conjugation</keyword>
<dbReference type="Pfam" id="PF00096">
    <property type="entry name" value="zf-C2H2"/>
    <property type="match status" value="3"/>
</dbReference>
<feature type="compositionally biased region" description="Polar residues" evidence="14">
    <location>
        <begin position="401"/>
        <end position="412"/>
    </location>
</feature>
<dbReference type="GO" id="GO:0005737">
    <property type="term" value="C:cytoplasm"/>
    <property type="evidence" value="ECO:0007669"/>
    <property type="project" value="TreeGrafter"/>
</dbReference>
<dbReference type="SUPFAM" id="SSF82199">
    <property type="entry name" value="SET domain"/>
    <property type="match status" value="1"/>
</dbReference>
<keyword evidence="18" id="KW-1185">Reference proteome</keyword>
<evidence type="ECO:0000256" key="3">
    <source>
        <dbReference type="ARBA" id="ARBA00022499"/>
    </source>
</evidence>
<feature type="region of interest" description="Disordered" evidence="14">
    <location>
        <begin position="186"/>
        <end position="225"/>
    </location>
</feature>
<dbReference type="PROSITE" id="PS50157">
    <property type="entry name" value="ZINC_FINGER_C2H2_2"/>
    <property type="match status" value="5"/>
</dbReference>
<evidence type="ECO:0000256" key="14">
    <source>
        <dbReference type="SAM" id="MobiDB-lite"/>
    </source>
</evidence>
<dbReference type="PANTHER" id="PTHR16515:SF59">
    <property type="entry name" value="PR DOMAIN ZINC FINGER PROTEIN 1"/>
    <property type="match status" value="1"/>
</dbReference>
<dbReference type="GO" id="GO:0008276">
    <property type="term" value="F:protein methyltransferase activity"/>
    <property type="evidence" value="ECO:0007669"/>
    <property type="project" value="UniProtKB-ARBA"/>
</dbReference>
<evidence type="ECO:0000313" key="17">
    <source>
        <dbReference type="EMBL" id="KAF0754999.1"/>
    </source>
</evidence>
<dbReference type="FunFam" id="3.30.160.60:FF:000321">
    <property type="entry name" value="myeloid zinc finger 1 isoform X1"/>
    <property type="match status" value="1"/>
</dbReference>
<feature type="domain" description="C2H2-type" evidence="15">
    <location>
        <begin position="667"/>
        <end position="694"/>
    </location>
</feature>
<dbReference type="FunFam" id="3.30.160.60:FF:001498">
    <property type="entry name" value="Zinc finger protein 404"/>
    <property type="match status" value="1"/>
</dbReference>
<dbReference type="PANTHER" id="PTHR16515">
    <property type="entry name" value="PR DOMAIN ZINC FINGER PROTEIN"/>
    <property type="match status" value="1"/>
</dbReference>
<gene>
    <name evidence="17" type="ORF">FWK35_00014729</name>
</gene>
<dbReference type="PROSITE" id="PS50280">
    <property type="entry name" value="SET"/>
    <property type="match status" value="1"/>
</dbReference>
<feature type="compositionally biased region" description="Low complexity" evidence="14">
    <location>
        <begin position="557"/>
        <end position="577"/>
    </location>
</feature>
<evidence type="ECO:0000256" key="7">
    <source>
        <dbReference type="ARBA" id="ARBA00022833"/>
    </source>
</evidence>
<evidence type="ECO:0000259" key="16">
    <source>
        <dbReference type="PROSITE" id="PS50280"/>
    </source>
</evidence>
<dbReference type="InterPro" id="IPR050331">
    <property type="entry name" value="Zinc_finger"/>
</dbReference>
<dbReference type="GO" id="GO:0005634">
    <property type="term" value="C:nucleus"/>
    <property type="evidence" value="ECO:0007669"/>
    <property type="project" value="UniProtKB-SubCell"/>
</dbReference>
<feature type="region of interest" description="Disordered" evidence="14">
    <location>
        <begin position="548"/>
        <end position="579"/>
    </location>
</feature>
<accession>A0A6G0YFU4</accession>
<evidence type="ECO:0000256" key="5">
    <source>
        <dbReference type="ARBA" id="ARBA00022737"/>
    </source>
</evidence>
<dbReference type="GO" id="GO:0008170">
    <property type="term" value="F:N-methyltransferase activity"/>
    <property type="evidence" value="ECO:0007669"/>
    <property type="project" value="UniProtKB-ARBA"/>
</dbReference>
<evidence type="ECO:0000256" key="11">
    <source>
        <dbReference type="ARBA" id="ARBA00023163"/>
    </source>
</evidence>
<feature type="domain" description="C2H2-type" evidence="15">
    <location>
        <begin position="639"/>
        <end position="666"/>
    </location>
</feature>
<evidence type="ECO:0000256" key="1">
    <source>
        <dbReference type="ARBA" id="ARBA00004123"/>
    </source>
</evidence>
<comment type="similarity">
    <text evidence="2">Belongs to the krueppel C2H2-type zinc-finger protein family.</text>
</comment>
<evidence type="ECO:0000259" key="15">
    <source>
        <dbReference type="PROSITE" id="PS50157"/>
    </source>
</evidence>
<evidence type="ECO:0000256" key="4">
    <source>
        <dbReference type="ARBA" id="ARBA00022723"/>
    </source>
</evidence>
<organism evidence="17 18">
    <name type="scientific">Aphis craccivora</name>
    <name type="common">Cowpea aphid</name>
    <dbReference type="NCBI Taxonomy" id="307492"/>
    <lineage>
        <taxon>Eukaryota</taxon>
        <taxon>Metazoa</taxon>
        <taxon>Ecdysozoa</taxon>
        <taxon>Arthropoda</taxon>
        <taxon>Hexapoda</taxon>
        <taxon>Insecta</taxon>
        <taxon>Pterygota</taxon>
        <taxon>Neoptera</taxon>
        <taxon>Paraneoptera</taxon>
        <taxon>Hemiptera</taxon>
        <taxon>Sternorrhyncha</taxon>
        <taxon>Aphidomorpha</taxon>
        <taxon>Aphidoidea</taxon>
        <taxon>Aphididae</taxon>
        <taxon>Aphidini</taxon>
        <taxon>Aphis</taxon>
        <taxon>Aphis</taxon>
    </lineage>
</organism>
<keyword evidence="9" id="KW-0805">Transcription regulation</keyword>
<evidence type="ECO:0000256" key="10">
    <source>
        <dbReference type="ARBA" id="ARBA00023125"/>
    </source>
</evidence>
<feature type="region of interest" description="Disordered" evidence="14">
    <location>
        <begin position="787"/>
        <end position="816"/>
    </location>
</feature>
<dbReference type="InterPro" id="IPR001214">
    <property type="entry name" value="SET_dom"/>
</dbReference>
<dbReference type="InterPro" id="IPR044413">
    <property type="entry name" value="PRDM1_PR-SET"/>
</dbReference>